<dbReference type="InterPro" id="IPR035943">
    <property type="entry name" value="XisI-like_sf"/>
</dbReference>
<dbReference type="Proteomes" id="UP000603457">
    <property type="component" value="Unassembled WGS sequence"/>
</dbReference>
<keyword evidence="2" id="KW-1185">Reference proteome</keyword>
<comment type="caution">
    <text evidence="1">The sequence shown here is derived from an EMBL/GenBank/DDBJ whole genome shotgun (WGS) entry which is preliminary data.</text>
</comment>
<organism evidence="1 2">
    <name type="scientific">Nostoc spongiaeforme FACHB-130</name>
    <dbReference type="NCBI Taxonomy" id="1357510"/>
    <lineage>
        <taxon>Bacteria</taxon>
        <taxon>Bacillati</taxon>
        <taxon>Cyanobacteriota</taxon>
        <taxon>Cyanophyceae</taxon>
        <taxon>Nostocales</taxon>
        <taxon>Nostocaceae</taxon>
        <taxon>Nostoc</taxon>
    </lineage>
</organism>
<evidence type="ECO:0000313" key="2">
    <source>
        <dbReference type="Proteomes" id="UP000603457"/>
    </source>
</evidence>
<dbReference type="Pfam" id="PF08869">
    <property type="entry name" value="XisI"/>
    <property type="match status" value="1"/>
</dbReference>
<dbReference type="SUPFAM" id="SSF143847">
    <property type="entry name" value="XisI-like"/>
    <property type="match status" value="1"/>
</dbReference>
<accession>A0ABR8FWZ6</accession>
<proteinExistence type="predicted"/>
<dbReference type="InterPro" id="IPR014968">
    <property type="entry name" value="XisI"/>
</dbReference>
<evidence type="ECO:0000313" key="1">
    <source>
        <dbReference type="EMBL" id="MBD2595950.1"/>
    </source>
</evidence>
<gene>
    <name evidence="1" type="ORF">H6G74_16675</name>
</gene>
<sequence length="37" mass="4364">MSLIWIRELIRLSVLFSDIVLPFQPPDVRQYTDFAIA</sequence>
<protein>
    <submittedName>
        <fullName evidence="1">XisI protein</fullName>
    </submittedName>
</protein>
<dbReference type="EMBL" id="JACJTB010000021">
    <property type="protein sequence ID" value="MBD2595950.1"/>
    <property type="molecule type" value="Genomic_DNA"/>
</dbReference>
<reference evidence="1 2" key="1">
    <citation type="journal article" date="2020" name="ISME J.">
        <title>Comparative genomics reveals insights into cyanobacterial evolution and habitat adaptation.</title>
        <authorList>
            <person name="Chen M.Y."/>
            <person name="Teng W.K."/>
            <person name="Zhao L."/>
            <person name="Hu C.X."/>
            <person name="Zhou Y.K."/>
            <person name="Han B.P."/>
            <person name="Song L.R."/>
            <person name="Shu W.S."/>
        </authorList>
    </citation>
    <scope>NUCLEOTIDE SEQUENCE [LARGE SCALE GENOMIC DNA]</scope>
    <source>
        <strain evidence="1 2">FACHB-130</strain>
    </source>
</reference>
<dbReference type="Gene3D" id="3.30.310.110">
    <property type="entry name" value="XisI-like"/>
    <property type="match status" value="1"/>
</dbReference>
<name>A0ABR8FWZ6_9NOSO</name>